<accession>M3ASQ3</accession>
<dbReference type="OrthoDB" id="10536527at2759"/>
<sequence>MRLTFTKDLNTNELVMSSNNTDTKYFQNGHLDIARFQSDLSTFQHDLAKFKATLTDASSHLLSTLPKNPEALVQCIEQLAHAKFLLSQVYTAGTMPSLSQVSVDYGEVKNWLSTLELGLPKEVYDAVVAREDDLGRFGYEEDLLEKERRRFRWLHHIGDPLSKFKPWVSIWSGQRPSSMTGKGIGKPLLTCHKLQRKCRMPSTSSRHISMTPELMMADSSVKVNQAQNILRMDHASSESSSGQRARDCARSGCHLFLLNATFFVLFPHFSSAHLLANPQPRPDSHGITTSDYHTRTNKIPFCTSEKRYHFDFCFQPNLNPFSHIISTSTVNMLPFGFVPATPVVVMGGRNRLRDIEQVQRGRAVGQVEGYAAAMRDMNRGRSRSRGRGLPRITYSSPTRTRDRSTSHHRNKYDDGRSSSRHRSNHYTSDDKSKTSDTKSLITKDAYEKYKLHKAKHEEYRDRLQSGPDGYKKSNRGKNSESSYDRASRYRALEEELRYKDAEVNKYRIEKDEWRREQAVQRQREEEWRRRQEMGGRVGGNFDPSRAEGPRDEVLSFMGVITDEEFQDMQQYRKRYINEGSYCVEDEPAWSRLGDDNADGIIVRFQQGEGYGRRDRDRAGAWRRMIPPTRENGLAFCIGRFSPYLTVANTLLPPTPYIVAAMSSPSAQLQADTAAAAAAAADEEYTNTSLFNNKKR</sequence>
<dbReference type="EMBL" id="KB446561">
    <property type="protein sequence ID" value="EME80527.1"/>
    <property type="molecule type" value="Genomic_DNA"/>
</dbReference>
<dbReference type="RefSeq" id="XP_007929433.1">
    <property type="nucleotide sequence ID" value="XM_007931242.1"/>
</dbReference>
<proteinExistence type="predicted"/>
<protein>
    <submittedName>
        <fullName evidence="2">Uncharacterized protein</fullName>
    </submittedName>
</protein>
<evidence type="ECO:0000256" key="1">
    <source>
        <dbReference type="SAM" id="MobiDB-lite"/>
    </source>
</evidence>
<evidence type="ECO:0000313" key="3">
    <source>
        <dbReference type="Proteomes" id="UP000016932"/>
    </source>
</evidence>
<dbReference type="HOGENOM" id="CLU_396438_0_0_1"/>
<feature type="region of interest" description="Disordered" evidence="1">
    <location>
        <begin position="453"/>
        <end position="486"/>
    </location>
</feature>
<feature type="compositionally biased region" description="Basic and acidic residues" evidence="1">
    <location>
        <begin position="453"/>
        <end position="463"/>
    </location>
</feature>
<feature type="region of interest" description="Disordered" evidence="1">
    <location>
        <begin position="374"/>
        <end position="439"/>
    </location>
</feature>
<gene>
    <name evidence="2" type="ORF">MYCFIDRAFT_177471</name>
</gene>
<reference evidence="2 3" key="1">
    <citation type="journal article" date="2012" name="PLoS Pathog.">
        <title>Diverse lifestyles and strategies of plant pathogenesis encoded in the genomes of eighteen Dothideomycetes fungi.</title>
        <authorList>
            <person name="Ohm R.A."/>
            <person name="Feau N."/>
            <person name="Henrissat B."/>
            <person name="Schoch C.L."/>
            <person name="Horwitz B.A."/>
            <person name="Barry K.W."/>
            <person name="Condon B.J."/>
            <person name="Copeland A.C."/>
            <person name="Dhillon B."/>
            <person name="Glaser F."/>
            <person name="Hesse C.N."/>
            <person name="Kosti I."/>
            <person name="LaButti K."/>
            <person name="Lindquist E.A."/>
            <person name="Lucas S."/>
            <person name="Salamov A.A."/>
            <person name="Bradshaw R.E."/>
            <person name="Ciuffetti L."/>
            <person name="Hamelin R.C."/>
            <person name="Kema G.H.J."/>
            <person name="Lawrence C."/>
            <person name="Scott J.A."/>
            <person name="Spatafora J.W."/>
            <person name="Turgeon B.G."/>
            <person name="de Wit P.J.G.M."/>
            <person name="Zhong S."/>
            <person name="Goodwin S.B."/>
            <person name="Grigoriev I.V."/>
        </authorList>
    </citation>
    <scope>NUCLEOTIDE SEQUENCE [LARGE SCALE GENOMIC DNA]</scope>
    <source>
        <strain evidence="2 3">CIRAD86</strain>
    </source>
</reference>
<dbReference type="Proteomes" id="UP000016932">
    <property type="component" value="Unassembled WGS sequence"/>
</dbReference>
<keyword evidence="3" id="KW-1185">Reference proteome</keyword>
<dbReference type="AlphaFoldDB" id="M3ASQ3"/>
<dbReference type="GeneID" id="19333748"/>
<name>M3ASQ3_PSEFD</name>
<evidence type="ECO:0000313" key="2">
    <source>
        <dbReference type="EMBL" id="EME80527.1"/>
    </source>
</evidence>
<organism evidence="2 3">
    <name type="scientific">Pseudocercospora fijiensis (strain CIRAD86)</name>
    <name type="common">Black leaf streak disease fungus</name>
    <name type="synonym">Mycosphaerella fijiensis</name>
    <dbReference type="NCBI Taxonomy" id="383855"/>
    <lineage>
        <taxon>Eukaryota</taxon>
        <taxon>Fungi</taxon>
        <taxon>Dikarya</taxon>
        <taxon>Ascomycota</taxon>
        <taxon>Pezizomycotina</taxon>
        <taxon>Dothideomycetes</taxon>
        <taxon>Dothideomycetidae</taxon>
        <taxon>Mycosphaerellales</taxon>
        <taxon>Mycosphaerellaceae</taxon>
        <taxon>Pseudocercospora</taxon>
    </lineage>
</organism>
<feature type="compositionally biased region" description="Basic and acidic residues" evidence="1">
    <location>
        <begin position="427"/>
        <end position="436"/>
    </location>
</feature>
<dbReference type="KEGG" id="pfj:MYCFIDRAFT_177471"/>
<feature type="compositionally biased region" description="Basic and acidic residues" evidence="1">
    <location>
        <begin position="399"/>
        <end position="417"/>
    </location>
</feature>
<dbReference type="VEuPathDB" id="FungiDB:MYCFIDRAFT_177471"/>